<comment type="caution">
    <text evidence="8">The sequence shown here is derived from an EMBL/GenBank/DDBJ whole genome shotgun (WGS) entry which is preliminary data.</text>
</comment>
<dbReference type="InterPro" id="IPR020846">
    <property type="entry name" value="MFS_dom"/>
</dbReference>
<keyword evidence="3 6" id="KW-0812">Transmembrane</keyword>
<accession>A0ABD6DBX7</accession>
<dbReference type="InterPro" id="IPR011701">
    <property type="entry name" value="MFS"/>
</dbReference>
<dbReference type="InterPro" id="IPR036259">
    <property type="entry name" value="MFS_trans_sf"/>
</dbReference>
<evidence type="ECO:0000256" key="3">
    <source>
        <dbReference type="ARBA" id="ARBA00022692"/>
    </source>
</evidence>
<dbReference type="PANTHER" id="PTHR43124:SF3">
    <property type="entry name" value="CHLORAMPHENICOL EFFLUX PUMP RV0191"/>
    <property type="match status" value="1"/>
</dbReference>
<proteinExistence type="predicted"/>
<dbReference type="GO" id="GO:0005886">
    <property type="term" value="C:plasma membrane"/>
    <property type="evidence" value="ECO:0007669"/>
    <property type="project" value="UniProtKB-SubCell"/>
</dbReference>
<keyword evidence="5 6" id="KW-0472">Membrane</keyword>
<dbReference type="RefSeq" id="WP_256397591.1">
    <property type="nucleotide sequence ID" value="NZ_JANHDJ010000008.1"/>
</dbReference>
<feature type="transmembrane region" description="Helical" evidence="6">
    <location>
        <begin position="246"/>
        <end position="266"/>
    </location>
</feature>
<reference evidence="8 9" key="1">
    <citation type="journal article" date="2019" name="Int. J. Syst. Evol. Microbiol.">
        <title>The Global Catalogue of Microorganisms (GCM) 10K type strain sequencing project: providing services to taxonomists for standard genome sequencing and annotation.</title>
        <authorList>
            <consortium name="The Broad Institute Genomics Platform"/>
            <consortium name="The Broad Institute Genome Sequencing Center for Infectious Disease"/>
            <person name="Wu L."/>
            <person name="Ma J."/>
        </authorList>
    </citation>
    <scope>NUCLEOTIDE SEQUENCE [LARGE SCALE GENOMIC DNA]</scope>
    <source>
        <strain evidence="8 9">CGMCC 1.10593</strain>
    </source>
</reference>
<name>A0ABD6DBX7_9EURY</name>
<evidence type="ECO:0000256" key="6">
    <source>
        <dbReference type="SAM" id="Phobius"/>
    </source>
</evidence>
<keyword evidence="2" id="KW-1003">Cell membrane</keyword>
<feature type="transmembrane region" description="Helical" evidence="6">
    <location>
        <begin position="211"/>
        <end position="234"/>
    </location>
</feature>
<feature type="domain" description="Major facilitator superfamily (MFS) profile" evidence="7">
    <location>
        <begin position="9"/>
        <end position="389"/>
    </location>
</feature>
<evidence type="ECO:0000259" key="7">
    <source>
        <dbReference type="PROSITE" id="PS50850"/>
    </source>
</evidence>
<dbReference type="EMBL" id="JBHUDM010000006">
    <property type="protein sequence ID" value="MFD1643607.1"/>
    <property type="molecule type" value="Genomic_DNA"/>
</dbReference>
<feature type="transmembrane region" description="Helical" evidence="6">
    <location>
        <begin position="364"/>
        <end position="386"/>
    </location>
</feature>
<feature type="transmembrane region" description="Helical" evidence="6">
    <location>
        <begin position="160"/>
        <end position="181"/>
    </location>
</feature>
<evidence type="ECO:0000256" key="4">
    <source>
        <dbReference type="ARBA" id="ARBA00022989"/>
    </source>
</evidence>
<evidence type="ECO:0000256" key="5">
    <source>
        <dbReference type="ARBA" id="ARBA00023136"/>
    </source>
</evidence>
<evidence type="ECO:0000313" key="8">
    <source>
        <dbReference type="EMBL" id="MFD1643607.1"/>
    </source>
</evidence>
<feature type="transmembrane region" description="Helical" evidence="6">
    <location>
        <begin position="40"/>
        <end position="62"/>
    </location>
</feature>
<evidence type="ECO:0000256" key="1">
    <source>
        <dbReference type="ARBA" id="ARBA00004651"/>
    </source>
</evidence>
<protein>
    <submittedName>
        <fullName evidence="8">MFS transporter</fullName>
    </submittedName>
</protein>
<evidence type="ECO:0000256" key="2">
    <source>
        <dbReference type="ARBA" id="ARBA00022475"/>
    </source>
</evidence>
<feature type="transmembrane region" description="Helical" evidence="6">
    <location>
        <begin position="133"/>
        <end position="154"/>
    </location>
</feature>
<feature type="transmembrane region" description="Helical" evidence="6">
    <location>
        <begin position="337"/>
        <end position="358"/>
    </location>
</feature>
<dbReference type="PANTHER" id="PTHR43124">
    <property type="entry name" value="PURINE EFFLUX PUMP PBUE"/>
    <property type="match status" value="1"/>
</dbReference>
<comment type="subcellular location">
    <subcellularLocation>
        <location evidence="1">Cell membrane</location>
        <topology evidence="1">Multi-pass membrane protein</topology>
    </subcellularLocation>
</comment>
<dbReference type="Proteomes" id="UP001597052">
    <property type="component" value="Unassembled WGS sequence"/>
</dbReference>
<dbReference type="Gene3D" id="1.20.1250.20">
    <property type="entry name" value="MFS general substrate transporter like domains"/>
    <property type="match status" value="2"/>
</dbReference>
<feature type="transmembrane region" description="Helical" evidence="6">
    <location>
        <begin position="74"/>
        <end position="93"/>
    </location>
</feature>
<organism evidence="8 9">
    <name type="scientific">Halohasta litorea</name>
    <dbReference type="NCBI Taxonomy" id="869891"/>
    <lineage>
        <taxon>Archaea</taxon>
        <taxon>Methanobacteriati</taxon>
        <taxon>Methanobacteriota</taxon>
        <taxon>Stenosarchaea group</taxon>
        <taxon>Halobacteria</taxon>
        <taxon>Halobacteriales</taxon>
        <taxon>Haloferacaceae</taxon>
        <taxon>Halohasta</taxon>
    </lineage>
</organism>
<dbReference type="Pfam" id="PF07690">
    <property type="entry name" value="MFS_1"/>
    <property type="match status" value="1"/>
</dbReference>
<keyword evidence="4 6" id="KW-1133">Transmembrane helix</keyword>
<feature type="transmembrane region" description="Helical" evidence="6">
    <location>
        <begin position="302"/>
        <end position="325"/>
    </location>
</feature>
<evidence type="ECO:0000313" key="9">
    <source>
        <dbReference type="Proteomes" id="UP001597052"/>
    </source>
</evidence>
<dbReference type="PROSITE" id="PS50850">
    <property type="entry name" value="MFS"/>
    <property type="match status" value="1"/>
</dbReference>
<dbReference type="SUPFAM" id="SSF103473">
    <property type="entry name" value="MFS general substrate transporter"/>
    <property type="match status" value="1"/>
</dbReference>
<feature type="transmembrane region" description="Helical" evidence="6">
    <location>
        <begin position="99"/>
        <end position="121"/>
    </location>
</feature>
<dbReference type="AlphaFoldDB" id="A0ABD6DBX7"/>
<dbReference type="InterPro" id="IPR050189">
    <property type="entry name" value="MFS_Efflux_Transporters"/>
</dbReference>
<sequence length="402" mass="42046">MNWRSEYTILLVAAAANLAQVATRMVIGPLVPRLLTDFTVSRTVIGGLLTGMWALFALMHYPSGVIAERVGSRTVLVVALAATCLASGLLAVAPTFPLFGMAMLLLGSGAGLYFVVATGFVADRFSGNTGQALGVHSSGGAVAGFFVPVVAVMIADRFTWRHSIAASSLFVLVVLAAFVYLTRPEPPVKPDVDLVAALHPRRPLGILRTPGLALPLGIVVIAAFAWQAVISFLPTFLVQHWLLSEGLAATLFSTVFVLSAVAMPAVGRLGDRVGNQWAITLCLVLLCCGFTILVTVDRVPALLAGIGCLGVGMSYGGAVQSLFMARFDRVDRVSGFGTVRTVYMFLGSLGGVVTGTLADNFDWGVSYGLVAGLLAVGVVVAGLWTITTSEKGSRRTESRGAA</sequence>
<gene>
    <name evidence="8" type="ORF">ACFSBW_17175</name>
</gene>
<keyword evidence="9" id="KW-1185">Reference proteome</keyword>
<feature type="transmembrane region" description="Helical" evidence="6">
    <location>
        <begin position="278"/>
        <end position="296"/>
    </location>
</feature>